<dbReference type="Proteomes" id="UP001595789">
    <property type="component" value="Unassembled WGS sequence"/>
</dbReference>
<sequence length="98" mass="11406">MKNEINKMQPITIIATEDWLALQQELAEMKQMIQTLLQGAEKKDIVHSLKQAAEIMNLSYTWIFSNKHKIGCSRVGKGWVIRQSSIENYINQSYHKDK</sequence>
<accession>A0ABV8PHM8</accession>
<dbReference type="EMBL" id="JBHSBW010000016">
    <property type="protein sequence ID" value="MFC4213497.1"/>
    <property type="molecule type" value="Genomic_DNA"/>
</dbReference>
<comment type="caution">
    <text evidence="1">The sequence shown here is derived from an EMBL/GenBank/DDBJ whole genome shotgun (WGS) entry which is preliminary data.</text>
</comment>
<protein>
    <recommendedName>
        <fullName evidence="3">Helix-turn-helix domain-containing protein</fullName>
    </recommendedName>
</protein>
<evidence type="ECO:0000313" key="2">
    <source>
        <dbReference type="Proteomes" id="UP001595789"/>
    </source>
</evidence>
<evidence type="ECO:0000313" key="1">
    <source>
        <dbReference type="EMBL" id="MFC4213497.1"/>
    </source>
</evidence>
<dbReference type="RefSeq" id="WP_378988755.1">
    <property type="nucleotide sequence ID" value="NZ_JBHSBW010000016.1"/>
</dbReference>
<proteinExistence type="predicted"/>
<gene>
    <name evidence="1" type="ORF">ACFOWA_20050</name>
</gene>
<organism evidence="1 2">
    <name type="scientific">Pedobacter lithocola</name>
    <dbReference type="NCBI Taxonomy" id="1908239"/>
    <lineage>
        <taxon>Bacteria</taxon>
        <taxon>Pseudomonadati</taxon>
        <taxon>Bacteroidota</taxon>
        <taxon>Sphingobacteriia</taxon>
        <taxon>Sphingobacteriales</taxon>
        <taxon>Sphingobacteriaceae</taxon>
        <taxon>Pedobacter</taxon>
    </lineage>
</organism>
<evidence type="ECO:0008006" key="3">
    <source>
        <dbReference type="Google" id="ProtNLM"/>
    </source>
</evidence>
<reference evidence="2" key="1">
    <citation type="journal article" date="2019" name="Int. J. Syst. Evol. Microbiol.">
        <title>The Global Catalogue of Microorganisms (GCM) 10K type strain sequencing project: providing services to taxonomists for standard genome sequencing and annotation.</title>
        <authorList>
            <consortium name="The Broad Institute Genomics Platform"/>
            <consortium name="The Broad Institute Genome Sequencing Center for Infectious Disease"/>
            <person name="Wu L."/>
            <person name="Ma J."/>
        </authorList>
    </citation>
    <scope>NUCLEOTIDE SEQUENCE [LARGE SCALE GENOMIC DNA]</scope>
    <source>
        <strain evidence="2">CCM 8691</strain>
    </source>
</reference>
<keyword evidence="2" id="KW-1185">Reference proteome</keyword>
<name>A0ABV8PHM8_9SPHI</name>